<comment type="function">
    <text evidence="2">Plays an essential role in initiation of the G0 program by preventing the degradation of specific nutrient-regulated mRNAs via the 5'-3' mRNA decay pathway.</text>
</comment>
<evidence type="ECO:0000313" key="5">
    <source>
        <dbReference type="Proteomes" id="UP000240493"/>
    </source>
</evidence>
<evidence type="ECO:0000256" key="2">
    <source>
        <dbReference type="RuleBase" id="RU363120"/>
    </source>
</evidence>
<name>A0A2T3Z6H8_TRIA4</name>
<dbReference type="OrthoDB" id="5949865at2759"/>
<dbReference type="Pfam" id="PF04667">
    <property type="entry name" value="Endosulfine"/>
    <property type="match status" value="1"/>
</dbReference>
<dbReference type="InterPro" id="IPR006760">
    <property type="entry name" value="Endosulphine"/>
</dbReference>
<protein>
    <recommendedName>
        <fullName evidence="2">mRNA stability protein</fullName>
    </recommendedName>
</protein>
<dbReference type="Proteomes" id="UP000240493">
    <property type="component" value="Unassembled WGS sequence"/>
</dbReference>
<sequence length="122" mass="13590">MKPQSKEDSQVKKSNREAHLQKMYGILPSRGDLLGHQLENRTFFDSGDFALLNAQKPSSMGSVMTGSQHPCREAVSHPFCPVPSPSNVDKRANEGLHREEKGGDIKNKSHLNKMETDETSRS</sequence>
<dbReference type="EMBL" id="KZ679263">
    <property type="protein sequence ID" value="PTB40431.1"/>
    <property type="molecule type" value="Genomic_DNA"/>
</dbReference>
<keyword evidence="5" id="KW-1185">Reference proteome</keyword>
<proteinExistence type="inferred from homology"/>
<reference evidence="4 5" key="1">
    <citation type="submission" date="2016-07" db="EMBL/GenBank/DDBJ databases">
        <title>Multiple horizontal gene transfer events from other fungi enriched the ability of initially mycotrophic Trichoderma (Ascomycota) to feed on dead plant biomass.</title>
        <authorList>
            <consortium name="DOE Joint Genome Institute"/>
            <person name="Aerts A."/>
            <person name="Atanasova L."/>
            <person name="Chenthamara K."/>
            <person name="Zhang J."/>
            <person name="Grujic M."/>
            <person name="Henrissat B."/>
            <person name="Kuo A."/>
            <person name="Salamov A."/>
            <person name="Lipzen A."/>
            <person name="Labutti K."/>
            <person name="Barry K."/>
            <person name="Miao Y."/>
            <person name="Rahimi M.J."/>
            <person name="Shen Q."/>
            <person name="Grigoriev I.V."/>
            <person name="Kubicek C.P."/>
            <person name="Druzhinina I.S."/>
        </authorList>
    </citation>
    <scope>NUCLEOTIDE SEQUENCE [LARGE SCALE GENOMIC DNA]</scope>
    <source>
        <strain evidence="4 5">CBS 433.97</strain>
    </source>
</reference>
<comment type="similarity">
    <text evidence="1 2">Belongs to the endosulfine family.</text>
</comment>
<evidence type="ECO:0000313" key="4">
    <source>
        <dbReference type="EMBL" id="PTB40431.1"/>
    </source>
</evidence>
<accession>A0A2T3Z6H8</accession>
<gene>
    <name evidence="4" type="ORF">M441DRAFT_70223</name>
</gene>
<organism evidence="4 5">
    <name type="scientific">Trichoderma asperellum (strain ATCC 204424 / CBS 433.97 / NBRC 101777)</name>
    <dbReference type="NCBI Taxonomy" id="1042311"/>
    <lineage>
        <taxon>Eukaryota</taxon>
        <taxon>Fungi</taxon>
        <taxon>Dikarya</taxon>
        <taxon>Ascomycota</taxon>
        <taxon>Pezizomycotina</taxon>
        <taxon>Sordariomycetes</taxon>
        <taxon>Hypocreomycetidae</taxon>
        <taxon>Hypocreales</taxon>
        <taxon>Hypocreaceae</taxon>
        <taxon>Trichoderma</taxon>
    </lineage>
</organism>
<feature type="compositionally biased region" description="Basic and acidic residues" evidence="3">
    <location>
        <begin position="88"/>
        <end position="122"/>
    </location>
</feature>
<evidence type="ECO:0000256" key="1">
    <source>
        <dbReference type="ARBA" id="ARBA00010520"/>
    </source>
</evidence>
<feature type="region of interest" description="Disordered" evidence="3">
    <location>
        <begin position="75"/>
        <end position="122"/>
    </location>
</feature>
<dbReference type="AlphaFoldDB" id="A0A2T3Z6H8"/>
<evidence type="ECO:0000256" key="3">
    <source>
        <dbReference type="SAM" id="MobiDB-lite"/>
    </source>
</evidence>
<dbReference type="STRING" id="1042311.A0A2T3Z6H8"/>